<evidence type="ECO:0000256" key="13">
    <source>
        <dbReference type="ARBA" id="ARBA00023136"/>
    </source>
</evidence>
<dbReference type="Pfam" id="PF12947">
    <property type="entry name" value="EGF_3"/>
    <property type="match status" value="3"/>
</dbReference>
<dbReference type="InterPro" id="IPR036179">
    <property type="entry name" value="Ig-like_dom_sf"/>
</dbReference>
<keyword evidence="10" id="KW-0677">Repeat</keyword>
<evidence type="ECO:0000256" key="15">
    <source>
        <dbReference type="ARBA" id="ARBA00023170"/>
    </source>
</evidence>
<dbReference type="PROSITE" id="PS01186">
    <property type="entry name" value="EGF_2"/>
    <property type="match status" value="12"/>
</dbReference>
<evidence type="ECO:0000256" key="1">
    <source>
        <dbReference type="ARBA" id="ARBA00004479"/>
    </source>
</evidence>
<gene>
    <name evidence="19" type="ORF">CGI_10018599</name>
</gene>
<dbReference type="InterPro" id="IPR009030">
    <property type="entry name" value="Growth_fac_rcpt_cys_sf"/>
</dbReference>
<dbReference type="PROSITE" id="PS00010">
    <property type="entry name" value="ASX_HYDROXYL"/>
    <property type="match status" value="17"/>
</dbReference>
<dbReference type="SMART" id="SM00181">
    <property type="entry name" value="EGF"/>
    <property type="match status" value="24"/>
</dbReference>
<keyword evidence="6 17" id="KW-0245">EGF-like domain</keyword>
<dbReference type="PANTHER" id="PTHR24050:SF28">
    <property type="entry name" value="UROMODULIN-LIKE"/>
    <property type="match status" value="1"/>
</dbReference>
<feature type="domain" description="EGF-like" evidence="18">
    <location>
        <begin position="1037"/>
        <end position="1078"/>
    </location>
</feature>
<dbReference type="Pfam" id="PF07645">
    <property type="entry name" value="EGF_CA"/>
    <property type="match status" value="13"/>
</dbReference>
<evidence type="ECO:0000256" key="3">
    <source>
        <dbReference type="ARBA" id="ARBA00006127"/>
    </source>
</evidence>
<keyword evidence="11" id="KW-0106">Calcium</keyword>
<dbReference type="FunFam" id="2.10.25.10:FF:000005">
    <property type="entry name" value="Fibrillin 2"/>
    <property type="match status" value="2"/>
</dbReference>
<proteinExistence type="inferred from homology"/>
<dbReference type="InterPro" id="IPR049883">
    <property type="entry name" value="NOTCH1_EGF-like"/>
</dbReference>
<feature type="domain" description="EGF-like" evidence="18">
    <location>
        <begin position="1621"/>
        <end position="1659"/>
    </location>
</feature>
<feature type="domain" description="EGF-like" evidence="18">
    <location>
        <begin position="1456"/>
        <end position="1496"/>
    </location>
</feature>
<keyword evidence="8" id="KW-0812">Transmembrane</keyword>
<evidence type="ECO:0000256" key="16">
    <source>
        <dbReference type="ARBA" id="ARBA00023180"/>
    </source>
</evidence>
<organism evidence="19">
    <name type="scientific">Magallana gigas</name>
    <name type="common">Pacific oyster</name>
    <name type="synonym">Crassostrea gigas</name>
    <dbReference type="NCBI Taxonomy" id="29159"/>
    <lineage>
        <taxon>Eukaryota</taxon>
        <taxon>Metazoa</taxon>
        <taxon>Spiralia</taxon>
        <taxon>Lophotrochozoa</taxon>
        <taxon>Mollusca</taxon>
        <taxon>Bivalvia</taxon>
        <taxon>Autobranchia</taxon>
        <taxon>Pteriomorphia</taxon>
        <taxon>Ostreida</taxon>
        <taxon>Ostreoidea</taxon>
        <taxon>Ostreidae</taxon>
        <taxon>Magallana</taxon>
    </lineage>
</organism>
<dbReference type="InterPro" id="IPR013783">
    <property type="entry name" value="Ig-like_fold"/>
</dbReference>
<dbReference type="SUPFAM" id="SSF49265">
    <property type="entry name" value="Fibronectin type III"/>
    <property type="match status" value="1"/>
</dbReference>
<evidence type="ECO:0000256" key="12">
    <source>
        <dbReference type="ARBA" id="ARBA00022989"/>
    </source>
</evidence>
<evidence type="ECO:0000259" key="18">
    <source>
        <dbReference type="PROSITE" id="PS50026"/>
    </source>
</evidence>
<dbReference type="InterPro" id="IPR003886">
    <property type="entry name" value="NIDO_dom"/>
</dbReference>
<evidence type="ECO:0000256" key="17">
    <source>
        <dbReference type="PROSITE-ProRule" id="PRU00076"/>
    </source>
</evidence>
<keyword evidence="15" id="KW-0675">Receptor</keyword>
<dbReference type="PROSITE" id="PS50026">
    <property type="entry name" value="EGF_3"/>
    <property type="match status" value="15"/>
</dbReference>
<keyword evidence="14 17" id="KW-1015">Disulfide bond</keyword>
<dbReference type="SUPFAM" id="SSF57184">
    <property type="entry name" value="Growth factor receptor domain"/>
    <property type="match status" value="6"/>
</dbReference>
<dbReference type="InterPro" id="IPR003961">
    <property type="entry name" value="FN3_dom"/>
</dbReference>
<evidence type="ECO:0000256" key="2">
    <source>
        <dbReference type="ARBA" id="ARBA00004498"/>
    </source>
</evidence>
<dbReference type="InParanoid" id="K1QRR5"/>
<dbReference type="InterPro" id="IPR052235">
    <property type="entry name" value="Nephronectin_domain"/>
</dbReference>
<dbReference type="InterPro" id="IPR000742">
    <property type="entry name" value="EGF"/>
</dbReference>
<name>K1QRR5_MAGGI</name>
<dbReference type="InterPro" id="IPR003599">
    <property type="entry name" value="Ig_sub"/>
</dbReference>
<dbReference type="PROSITE" id="PS01187">
    <property type="entry name" value="EGF_CA"/>
    <property type="match status" value="5"/>
</dbReference>
<evidence type="ECO:0000256" key="4">
    <source>
        <dbReference type="ARBA" id="ARBA00022525"/>
    </source>
</evidence>
<feature type="disulfide bond" evidence="17">
    <location>
        <begin position="1250"/>
        <end position="1260"/>
    </location>
</feature>
<feature type="disulfide bond" evidence="17">
    <location>
        <begin position="1501"/>
        <end position="1511"/>
    </location>
</feature>
<dbReference type="InterPro" id="IPR000152">
    <property type="entry name" value="EGF-type_Asp/Asn_hydroxyl_site"/>
</dbReference>
<dbReference type="HOGENOM" id="CLU_239397_0_0_1"/>
<dbReference type="InterPro" id="IPR036116">
    <property type="entry name" value="FN3_sf"/>
</dbReference>
<dbReference type="FunFam" id="2.10.25.10:FF:000240">
    <property type="entry name" value="Vitamin K-dependent protein S"/>
    <property type="match status" value="1"/>
</dbReference>
<keyword evidence="7" id="KW-0254">Endocytosis</keyword>
<comment type="caution">
    <text evidence="17">Lacks conserved residue(s) required for the propagation of feature annotation.</text>
</comment>
<dbReference type="GO" id="GO:0005509">
    <property type="term" value="F:calcium ion binding"/>
    <property type="evidence" value="ECO:0007669"/>
    <property type="project" value="InterPro"/>
</dbReference>
<keyword evidence="9" id="KW-0732">Signal</keyword>
<feature type="domain" description="EGF-like" evidence="18">
    <location>
        <begin position="1704"/>
        <end position="1744"/>
    </location>
</feature>
<keyword evidence="5" id="KW-0272">Extracellular matrix</keyword>
<dbReference type="PROSITE" id="PS00022">
    <property type="entry name" value="EGF_1"/>
    <property type="match status" value="1"/>
</dbReference>
<evidence type="ECO:0000313" key="19">
    <source>
        <dbReference type="EMBL" id="EKC39607.1"/>
    </source>
</evidence>
<feature type="domain" description="EGF-like" evidence="18">
    <location>
        <begin position="996"/>
        <end position="1036"/>
    </location>
</feature>
<feature type="disulfide bond" evidence="17">
    <location>
        <begin position="1377"/>
        <end position="1387"/>
    </location>
</feature>
<feature type="domain" description="EGF-like" evidence="18">
    <location>
        <begin position="1207"/>
        <end position="1245"/>
    </location>
</feature>
<dbReference type="GO" id="GO:0071944">
    <property type="term" value="C:cell periphery"/>
    <property type="evidence" value="ECO:0007669"/>
    <property type="project" value="UniProtKB-ARBA"/>
</dbReference>
<feature type="domain" description="EGF-like" evidence="18">
    <location>
        <begin position="1373"/>
        <end position="1411"/>
    </location>
</feature>
<dbReference type="Gene3D" id="2.10.25.10">
    <property type="entry name" value="Laminin"/>
    <property type="match status" value="20"/>
</dbReference>
<dbReference type="PANTHER" id="PTHR24050">
    <property type="entry name" value="PA14 DOMAIN-CONTAINING PROTEIN"/>
    <property type="match status" value="1"/>
</dbReference>
<evidence type="ECO:0000256" key="11">
    <source>
        <dbReference type="ARBA" id="ARBA00022837"/>
    </source>
</evidence>
<dbReference type="Gene3D" id="2.60.40.10">
    <property type="entry name" value="Immunoglobulins"/>
    <property type="match status" value="1"/>
</dbReference>
<feature type="domain" description="EGF-like" evidence="18">
    <location>
        <begin position="1412"/>
        <end position="1455"/>
    </location>
</feature>
<keyword evidence="12" id="KW-1133">Transmembrane helix</keyword>
<protein>
    <submittedName>
        <fullName evidence="19">Fibrillin-3</fullName>
    </submittedName>
</protein>
<comment type="similarity">
    <text evidence="3">Belongs to the fibulin family.</text>
</comment>
<dbReference type="SMART" id="SM00409">
    <property type="entry name" value="IG"/>
    <property type="match status" value="1"/>
</dbReference>
<feature type="disulfide bond" evidence="17">
    <location>
        <begin position="1171"/>
        <end position="1181"/>
    </location>
</feature>
<evidence type="ECO:0000256" key="8">
    <source>
        <dbReference type="ARBA" id="ARBA00022692"/>
    </source>
</evidence>
<dbReference type="InterPro" id="IPR001881">
    <property type="entry name" value="EGF-like_Ca-bd_dom"/>
</dbReference>
<keyword evidence="13" id="KW-0472">Membrane</keyword>
<accession>K1QRR5</accession>
<evidence type="ECO:0000256" key="7">
    <source>
        <dbReference type="ARBA" id="ARBA00022583"/>
    </source>
</evidence>
<dbReference type="SUPFAM" id="SSF57196">
    <property type="entry name" value="EGF/Laminin"/>
    <property type="match status" value="3"/>
</dbReference>
<dbReference type="CDD" id="cd00054">
    <property type="entry name" value="EGF_CA"/>
    <property type="match status" value="12"/>
</dbReference>
<evidence type="ECO:0000256" key="5">
    <source>
        <dbReference type="ARBA" id="ARBA00022530"/>
    </source>
</evidence>
<dbReference type="SUPFAM" id="SSF48726">
    <property type="entry name" value="Immunoglobulin"/>
    <property type="match status" value="1"/>
</dbReference>
<keyword evidence="4" id="KW-0964">Secreted</keyword>
<reference evidence="19" key="1">
    <citation type="journal article" date="2012" name="Nature">
        <title>The oyster genome reveals stress adaptation and complexity of shell formation.</title>
        <authorList>
            <person name="Zhang G."/>
            <person name="Fang X."/>
            <person name="Guo X."/>
            <person name="Li L."/>
            <person name="Luo R."/>
            <person name="Xu F."/>
            <person name="Yang P."/>
            <person name="Zhang L."/>
            <person name="Wang X."/>
            <person name="Qi H."/>
            <person name="Xiong Z."/>
            <person name="Que H."/>
            <person name="Xie Y."/>
            <person name="Holland P.W."/>
            <person name="Paps J."/>
            <person name="Zhu Y."/>
            <person name="Wu F."/>
            <person name="Chen Y."/>
            <person name="Wang J."/>
            <person name="Peng C."/>
            <person name="Meng J."/>
            <person name="Yang L."/>
            <person name="Liu J."/>
            <person name="Wen B."/>
            <person name="Zhang N."/>
            <person name="Huang Z."/>
            <person name="Zhu Q."/>
            <person name="Feng Y."/>
            <person name="Mount A."/>
            <person name="Hedgecock D."/>
            <person name="Xu Z."/>
            <person name="Liu Y."/>
            <person name="Domazet-Loso T."/>
            <person name="Du Y."/>
            <person name="Sun X."/>
            <person name="Zhang S."/>
            <person name="Liu B."/>
            <person name="Cheng P."/>
            <person name="Jiang X."/>
            <person name="Li J."/>
            <person name="Fan D."/>
            <person name="Wang W."/>
            <person name="Fu W."/>
            <person name="Wang T."/>
            <person name="Wang B."/>
            <person name="Zhang J."/>
            <person name="Peng Z."/>
            <person name="Li Y."/>
            <person name="Li N."/>
            <person name="Wang J."/>
            <person name="Chen M."/>
            <person name="He Y."/>
            <person name="Tan F."/>
            <person name="Song X."/>
            <person name="Zheng Q."/>
            <person name="Huang R."/>
            <person name="Yang H."/>
            <person name="Du X."/>
            <person name="Chen L."/>
            <person name="Yang M."/>
            <person name="Gaffney P.M."/>
            <person name="Wang S."/>
            <person name="Luo L."/>
            <person name="She Z."/>
            <person name="Ming Y."/>
            <person name="Huang W."/>
            <person name="Zhang S."/>
            <person name="Huang B."/>
            <person name="Zhang Y."/>
            <person name="Qu T."/>
            <person name="Ni P."/>
            <person name="Miao G."/>
            <person name="Wang J."/>
            <person name="Wang Q."/>
            <person name="Steinberg C.E."/>
            <person name="Wang H."/>
            <person name="Li N."/>
            <person name="Qian L."/>
            <person name="Zhang G."/>
            <person name="Li Y."/>
            <person name="Yang H."/>
            <person name="Liu X."/>
            <person name="Wang J."/>
            <person name="Yin Y."/>
            <person name="Wang J."/>
        </authorList>
    </citation>
    <scope>NUCLEOTIDE SEQUENCE [LARGE SCALE GENOMIC DNA]</scope>
    <source>
        <strain evidence="19">05x7-T-G4-1.051#20</strain>
    </source>
</reference>
<evidence type="ECO:0000256" key="10">
    <source>
        <dbReference type="ARBA" id="ARBA00022737"/>
    </source>
</evidence>
<dbReference type="Pfam" id="PF06119">
    <property type="entry name" value="NIDO"/>
    <property type="match status" value="1"/>
</dbReference>
<feature type="domain" description="EGF-like" evidence="18">
    <location>
        <begin position="1497"/>
        <end position="1535"/>
    </location>
</feature>
<feature type="domain" description="EGF-like" evidence="18">
    <location>
        <begin position="1580"/>
        <end position="1620"/>
    </location>
</feature>
<evidence type="ECO:0000256" key="9">
    <source>
        <dbReference type="ARBA" id="ARBA00022729"/>
    </source>
</evidence>
<dbReference type="CDD" id="cd00063">
    <property type="entry name" value="FN3"/>
    <property type="match status" value="1"/>
</dbReference>
<dbReference type="FunFam" id="2.10.25.10:FF:000009">
    <property type="entry name" value="Low-density lipoprotein receptor isoform 1"/>
    <property type="match status" value="2"/>
</dbReference>
<keyword evidence="16" id="KW-0325">Glycoprotein</keyword>
<sequence>MVTLISGYGLTDPGDGHKDTLTLMIGCPVVSFTPTSITTPIGTSATFRAVVESYFDEALESRWSSATGILDTSIPKFIGSKSIPFPEFVINNVTFEDDGVYELQVRIDDGWCIRNTVNLDIIGEAHIAAVFSSSKTTTSNITVWWNHPYQDADLVQSYNVSLRAFDSSYIFLTSVELQTNYTFESSFLPGYLYYFEIISVVYLSESAETIFVKADAINLVVGFEFLESCNRSEQCSPGKHLTCRQSKCLCDGSYYHYNYTCYYSDREGYSYLPFGQKDELLRGDDKTSATLKSPITIYAGDGLEGGFTFVRIGSNGVIGLGEEFNSISIHDIDAKKLKNKRIVCPFWSDLKDDKGYIYYQTYQRGVDAENDLFLDKASKIVSIQFADFPDFKSSWLVKTTWVNVTLHGATGKECCYRLRGSINNLGALERSLPSAGTLLQYNPFFERRLYTIEDFKAREACCIKTKKCNLFYEVRPIPFCYLRSPFNPALNFGDPHIVTLDGKNYTFNGYGEYTMLKISKDSIQFDLQARTDLATTANGTSINATIFSAFVAQDQTGSKLQIEMSRDKTRLVNEEALFYYEKGLSYQNFSHPEFQPIFLDEVDNDKLDIAKIQCGSNPSTACIFDFLATGDIALAQSSGKEEASAHLDMKIIENESPRITGNDSINVEVGKTVYMQYNASDDSNKLPKYNLLKQPESFTLNNTTGMASWTPNDINVTELSISVIDDVGAESPSIDVSIVLCNGCGSNGRCSYDNIIPSENDRFSLAVCECDIGYSGEKCEIDTNACLNEPCPLQRNCTDLPPEQEIRFGRGYNCTDCPKGYNDVNQKCEDVDECSEKTSGCEQICNNTFGSFECLCFPGFSLNSNNATCSRTDENSCNSIQRSCQYTCDPVENKCLCPIGFELAEDEHSCIDVNECDLQPLKCLQECYNTNGSFQCYCRPGFKLNDDKISCSECEEPYFGEDCSQICSCGQGMDRCDPVTGCVCKPGWTGGNCTVDINECENNQDICGNEKVCQNLEGSYICNCKEGFQKNGDICEDIDECSDITLNTCSVDTNCQNLYGNYTCNCKPGFQKNDSDCQDVDECEKGIADCQQNCVNAIGGFNCECELGYNLDDVDRKTCVKVLDICALFPALNCSYGCRFGETNPHRGYCFCKSGFQLDFDNSTCKDIDECKESSTCQHNCTNLQGSFECACATGYTLENDRISCKDIDECLQDSHCEHYCNNTDGSYVCGCRDGYNLVDFSKCEDIDECSTIETGCQNCTNTPGSFRCSCFTGYVLNNNTKSNCTKCPEGYYGENCQEQCSCGQGSERCDHITGCYCKSGWTGTFCETDINECNISDNPCNSYTEECVNTDGSFICKCKEGFTNSTNGNCIDIDECLQASPCNHICNNTDGSYVCFCRDGYNLVNFSNCEDIDECSTIDTGTDGCQNCTNTPGSFHCSCSVGYALNSTTLTNCHNIDECKEQTADCALNATCSDTDGGYTCTCKKGFEGDGKMCTDIDECVRDSPCDHNCNNTDGSYVCSCRDGYNLLNYSKCEDIDECSTIDTGIDGCQNCTNTPGSFRCSCFAGYTLNTTTLTNCYNIDECKEQTADCALNATCSDTDGGYTCTCRSGFEGNGKTCTDIDECVRDSPCDHNCNNTDGSYVCSCRDGYNLLNYSKCEDIDECSTIDTGIDGCQNCTNTPGSFRCSCFAGYTLNTTTLTNCYNIDECKEQTADCALNATCSDTDGGYTCTCRSGLEGNGKMCTGDIRIIY</sequence>
<feature type="domain" description="EGF-like" evidence="18">
    <location>
        <begin position="1167"/>
        <end position="1202"/>
    </location>
</feature>
<dbReference type="GO" id="GO:0016020">
    <property type="term" value="C:membrane"/>
    <property type="evidence" value="ECO:0007669"/>
    <property type="project" value="UniProtKB-SubCell"/>
</dbReference>
<dbReference type="Gene3D" id="2.170.300.10">
    <property type="entry name" value="Tie2 ligand-binding domain superfamily"/>
    <property type="match status" value="1"/>
</dbReference>
<feature type="domain" description="EGF-like" evidence="18">
    <location>
        <begin position="1536"/>
        <end position="1574"/>
    </location>
</feature>
<dbReference type="InterPro" id="IPR018097">
    <property type="entry name" value="EGF_Ca-bd_CS"/>
</dbReference>
<feature type="disulfide bond" evidence="17">
    <location>
        <begin position="1211"/>
        <end position="1221"/>
    </location>
</feature>
<dbReference type="Pfam" id="PF12662">
    <property type="entry name" value="cEGF"/>
    <property type="match status" value="1"/>
</dbReference>
<feature type="domain" description="EGF-like" evidence="18">
    <location>
        <begin position="1330"/>
        <end position="1372"/>
    </location>
</feature>
<feature type="domain" description="EGF-like" evidence="18">
    <location>
        <begin position="1246"/>
        <end position="1286"/>
    </location>
</feature>
<feature type="domain" description="EGF-like" evidence="18">
    <location>
        <begin position="1660"/>
        <end position="1698"/>
    </location>
</feature>
<dbReference type="InterPro" id="IPR026823">
    <property type="entry name" value="cEGF"/>
</dbReference>
<dbReference type="SMART" id="SM00179">
    <property type="entry name" value="EGF_CA"/>
    <property type="match status" value="19"/>
</dbReference>
<evidence type="ECO:0000256" key="14">
    <source>
        <dbReference type="ARBA" id="ARBA00023157"/>
    </source>
</evidence>
<feature type="disulfide bond" evidence="17">
    <location>
        <begin position="1625"/>
        <end position="1635"/>
    </location>
</feature>
<dbReference type="FunFam" id="2.10.25.10:FF:000014">
    <property type="entry name" value="Latent-transforming growth factor beta-binding protein 3"/>
    <property type="match status" value="1"/>
</dbReference>
<dbReference type="FunFam" id="2.10.25.10:FF:000038">
    <property type="entry name" value="Fibrillin 2"/>
    <property type="match status" value="2"/>
</dbReference>
<dbReference type="InterPro" id="IPR024731">
    <property type="entry name" value="NELL2-like_EGF"/>
</dbReference>
<dbReference type="GO" id="GO:0007160">
    <property type="term" value="P:cell-matrix adhesion"/>
    <property type="evidence" value="ECO:0007669"/>
    <property type="project" value="InterPro"/>
</dbReference>
<dbReference type="GO" id="GO:0006897">
    <property type="term" value="P:endocytosis"/>
    <property type="evidence" value="ECO:0007669"/>
    <property type="project" value="UniProtKB-KW"/>
</dbReference>
<comment type="subcellular location">
    <subcellularLocation>
        <location evidence="1">Membrane</location>
        <topology evidence="1">Single-pass type I membrane protein</topology>
    </subcellularLocation>
    <subcellularLocation>
        <location evidence="2">Secreted</location>
        <location evidence="2">Extracellular space</location>
        <location evidence="2">Extracellular matrix</location>
    </subcellularLocation>
</comment>
<evidence type="ECO:0000256" key="6">
    <source>
        <dbReference type="ARBA" id="ARBA00022536"/>
    </source>
</evidence>
<dbReference type="EMBL" id="JH818387">
    <property type="protein sequence ID" value="EKC39607.1"/>
    <property type="molecule type" value="Genomic_DNA"/>
</dbReference>